<dbReference type="OrthoDB" id="5498344at2"/>
<dbReference type="RefSeq" id="WP_058514814.1">
    <property type="nucleotide sequence ID" value="NZ_CAAAIH010000009.1"/>
</dbReference>
<protein>
    <submittedName>
        <fullName evidence="3">Diphosphomevalonate decarboxylase</fullName>
        <ecNumber evidence="3">4.1.1.33</ecNumber>
    </submittedName>
</protein>
<comment type="caution">
    <text evidence="3">The sequence shown here is derived from an EMBL/GenBank/DDBJ whole genome shotgun (WGS) entry which is preliminary data.</text>
</comment>
<dbReference type="InterPro" id="IPR041431">
    <property type="entry name" value="Mvd1_C"/>
</dbReference>
<dbReference type="AlphaFoldDB" id="A0A0W0YI93"/>
<proteinExistence type="predicted"/>
<dbReference type="SUPFAM" id="SSF55060">
    <property type="entry name" value="GHMP Kinase, C-terminal domain"/>
    <property type="match status" value="1"/>
</dbReference>
<keyword evidence="3" id="KW-0456">Lyase</keyword>
<gene>
    <name evidence="3" type="ORF">Lsan_2773</name>
</gene>
<organism evidence="3 4">
    <name type="scientific">Legionella santicrucis</name>
    <dbReference type="NCBI Taxonomy" id="45074"/>
    <lineage>
        <taxon>Bacteria</taxon>
        <taxon>Pseudomonadati</taxon>
        <taxon>Pseudomonadota</taxon>
        <taxon>Gammaproteobacteria</taxon>
        <taxon>Legionellales</taxon>
        <taxon>Legionellaceae</taxon>
        <taxon>Legionella</taxon>
    </lineage>
</organism>
<feature type="domain" description="Diphosphomevalonate decarboxylase-like N-terminal" evidence="2">
    <location>
        <begin position="7"/>
        <end position="166"/>
    </location>
</feature>
<reference evidence="3 4" key="1">
    <citation type="submission" date="2015-11" db="EMBL/GenBank/DDBJ databases">
        <title>Genomic analysis of 38 Legionella species identifies large and diverse effector repertoires.</title>
        <authorList>
            <person name="Burstein D."/>
            <person name="Amaro F."/>
            <person name="Zusman T."/>
            <person name="Lifshitz Z."/>
            <person name="Cohen O."/>
            <person name="Gilbert J.A."/>
            <person name="Pupko T."/>
            <person name="Shuman H.A."/>
            <person name="Segal G."/>
        </authorList>
    </citation>
    <scope>NUCLEOTIDE SEQUENCE [LARGE SCALE GENOMIC DNA]</scope>
    <source>
        <strain evidence="3 4">SC-63-C7</strain>
    </source>
</reference>
<dbReference type="Proteomes" id="UP000054703">
    <property type="component" value="Unassembled WGS sequence"/>
</dbReference>
<evidence type="ECO:0000259" key="1">
    <source>
        <dbReference type="Pfam" id="PF18376"/>
    </source>
</evidence>
<evidence type="ECO:0000313" key="3">
    <source>
        <dbReference type="EMBL" id="KTD56613.1"/>
    </source>
</evidence>
<dbReference type="Gene3D" id="3.30.70.890">
    <property type="entry name" value="GHMP kinase, C-terminal domain"/>
    <property type="match status" value="1"/>
</dbReference>
<evidence type="ECO:0000259" key="2">
    <source>
        <dbReference type="Pfam" id="PF22700"/>
    </source>
</evidence>
<dbReference type="InterPro" id="IPR053859">
    <property type="entry name" value="MVD-like_N"/>
</dbReference>
<dbReference type="Gene3D" id="3.30.230.10">
    <property type="match status" value="1"/>
</dbReference>
<feature type="domain" description="Mvd1 C-terminal" evidence="1">
    <location>
        <begin position="182"/>
        <end position="297"/>
    </location>
</feature>
<evidence type="ECO:0000313" key="4">
    <source>
        <dbReference type="Proteomes" id="UP000054703"/>
    </source>
</evidence>
<dbReference type="SUPFAM" id="SSF54211">
    <property type="entry name" value="Ribosomal protein S5 domain 2-like"/>
    <property type="match status" value="1"/>
</dbReference>
<dbReference type="Pfam" id="PF18376">
    <property type="entry name" value="MDD_C"/>
    <property type="match status" value="1"/>
</dbReference>
<dbReference type="Pfam" id="PF22700">
    <property type="entry name" value="MVD-like_N"/>
    <property type="match status" value="1"/>
</dbReference>
<keyword evidence="4" id="KW-1185">Reference proteome</keyword>
<sequence>MYWLAHASANIALIKYMGKKDDSSNVPANSSLSYTLNDLISTVRLEKLSSKKDLWEPLIVPGGIGELVISAEGQKRFLDHLARIKAHFNYEGGFLVQSCNNFPHSSGMASSASSFAALTRCASIALSELTQKTIPSVDEQAQLSRLGSGSSCRSFYSPWALWQENKVEAVELPYQQLIYQGIVVSNKKKEVPSSEAHKRVKTSSFYATRAQEAEENLKLLLSALISKDWASAYQICWHEFQNMHRLFHTCEEPFSYMTENSVDLLHHLEDFWDKKGDGPIVTMDAGPNIHLLYRPEQQDLAREFKRDYLVGNYDVF</sequence>
<dbReference type="EMBL" id="LNYU01000081">
    <property type="protein sequence ID" value="KTD56613.1"/>
    <property type="molecule type" value="Genomic_DNA"/>
</dbReference>
<accession>A0A0W0YI93</accession>
<dbReference type="InterPro" id="IPR036554">
    <property type="entry name" value="GHMP_kinase_C_sf"/>
</dbReference>
<dbReference type="PANTHER" id="PTHR10977:SF3">
    <property type="entry name" value="DIPHOSPHOMEVALONATE DECARBOXYLASE"/>
    <property type="match status" value="1"/>
</dbReference>
<dbReference type="PANTHER" id="PTHR10977">
    <property type="entry name" value="DIPHOSPHOMEVALONATE DECARBOXYLASE"/>
    <property type="match status" value="1"/>
</dbReference>
<dbReference type="InterPro" id="IPR020568">
    <property type="entry name" value="Ribosomal_Su5_D2-typ_SF"/>
</dbReference>
<name>A0A0W0YI93_9GAMM</name>
<dbReference type="PATRIC" id="fig|45074.5.peg.2982"/>
<dbReference type="GO" id="GO:0004163">
    <property type="term" value="F:diphosphomevalonate decarboxylase activity"/>
    <property type="evidence" value="ECO:0007669"/>
    <property type="project" value="UniProtKB-EC"/>
</dbReference>
<dbReference type="EC" id="4.1.1.33" evidence="3"/>
<dbReference type="STRING" id="45074.Lsan_2773"/>
<dbReference type="InterPro" id="IPR014721">
    <property type="entry name" value="Ribsml_uS5_D2-typ_fold_subgr"/>
</dbReference>